<keyword evidence="1" id="KW-0472">Membrane</keyword>
<keyword evidence="3" id="KW-1185">Reference proteome</keyword>
<organism evidence="2 3">
    <name type="scientific">Setomelanomma holmii</name>
    <dbReference type="NCBI Taxonomy" id="210430"/>
    <lineage>
        <taxon>Eukaryota</taxon>
        <taxon>Fungi</taxon>
        <taxon>Dikarya</taxon>
        <taxon>Ascomycota</taxon>
        <taxon>Pezizomycotina</taxon>
        <taxon>Dothideomycetes</taxon>
        <taxon>Pleosporomycetidae</taxon>
        <taxon>Pleosporales</taxon>
        <taxon>Pleosporineae</taxon>
        <taxon>Phaeosphaeriaceae</taxon>
        <taxon>Setomelanomma</taxon>
    </lineage>
</organism>
<evidence type="ECO:0000313" key="2">
    <source>
        <dbReference type="EMBL" id="KAF2027201.1"/>
    </source>
</evidence>
<feature type="transmembrane region" description="Helical" evidence="1">
    <location>
        <begin position="121"/>
        <end position="141"/>
    </location>
</feature>
<dbReference type="PANTHER" id="PTHR33927:SF5">
    <property type="entry name" value="ENZYME, PUTATIVE (AFU_ORTHOLOGUE AFUA_8G01222)-RELATED"/>
    <property type="match status" value="1"/>
</dbReference>
<gene>
    <name evidence="2" type="ORF">EK21DRAFT_37543</name>
</gene>
<feature type="transmembrane region" description="Helical" evidence="1">
    <location>
        <begin position="83"/>
        <end position="101"/>
    </location>
</feature>
<comment type="caution">
    <text evidence="2">The sequence shown here is derived from an EMBL/GenBank/DDBJ whole genome shotgun (WGS) entry which is preliminary data.</text>
</comment>
<dbReference type="PANTHER" id="PTHR33927">
    <property type="entry name" value="TRANSMEMBRANE PROTEIN"/>
    <property type="match status" value="1"/>
</dbReference>
<feature type="transmembrane region" description="Helical" evidence="1">
    <location>
        <begin position="6"/>
        <end position="28"/>
    </location>
</feature>
<reference evidence="2" key="1">
    <citation type="journal article" date="2020" name="Stud. Mycol.">
        <title>101 Dothideomycetes genomes: a test case for predicting lifestyles and emergence of pathogens.</title>
        <authorList>
            <person name="Haridas S."/>
            <person name="Albert R."/>
            <person name="Binder M."/>
            <person name="Bloem J."/>
            <person name="Labutti K."/>
            <person name="Salamov A."/>
            <person name="Andreopoulos B."/>
            <person name="Baker S."/>
            <person name="Barry K."/>
            <person name="Bills G."/>
            <person name="Bluhm B."/>
            <person name="Cannon C."/>
            <person name="Castanera R."/>
            <person name="Culley D."/>
            <person name="Daum C."/>
            <person name="Ezra D."/>
            <person name="Gonzalez J."/>
            <person name="Henrissat B."/>
            <person name="Kuo A."/>
            <person name="Liang C."/>
            <person name="Lipzen A."/>
            <person name="Lutzoni F."/>
            <person name="Magnuson J."/>
            <person name="Mondo S."/>
            <person name="Nolan M."/>
            <person name="Ohm R."/>
            <person name="Pangilinan J."/>
            <person name="Park H.-J."/>
            <person name="Ramirez L."/>
            <person name="Alfaro M."/>
            <person name="Sun H."/>
            <person name="Tritt A."/>
            <person name="Yoshinaga Y."/>
            <person name="Zwiers L.-H."/>
            <person name="Turgeon B."/>
            <person name="Goodwin S."/>
            <person name="Spatafora J."/>
            <person name="Crous P."/>
            <person name="Grigoriev I."/>
        </authorList>
    </citation>
    <scope>NUCLEOTIDE SEQUENCE</scope>
    <source>
        <strain evidence="2">CBS 110217</strain>
    </source>
</reference>
<evidence type="ECO:0000256" key="1">
    <source>
        <dbReference type="SAM" id="Phobius"/>
    </source>
</evidence>
<dbReference type="SUPFAM" id="SSF52343">
    <property type="entry name" value="Ferredoxin reductase-like, C-terminal NADP-linked domain"/>
    <property type="match status" value="1"/>
</dbReference>
<dbReference type="InterPro" id="IPR052979">
    <property type="entry name" value="Adenylate-forming_domain"/>
</dbReference>
<proteinExistence type="predicted"/>
<dbReference type="EMBL" id="ML978230">
    <property type="protein sequence ID" value="KAF2027201.1"/>
    <property type="molecule type" value="Genomic_DNA"/>
</dbReference>
<feature type="transmembrane region" description="Helical" evidence="1">
    <location>
        <begin position="161"/>
        <end position="180"/>
    </location>
</feature>
<keyword evidence="1" id="KW-0812">Transmembrane</keyword>
<dbReference type="Proteomes" id="UP000799777">
    <property type="component" value="Unassembled WGS sequence"/>
</dbReference>
<feature type="transmembrane region" description="Helical" evidence="1">
    <location>
        <begin position="192"/>
        <end position="210"/>
    </location>
</feature>
<keyword evidence="1" id="KW-1133">Transmembrane helix</keyword>
<evidence type="ECO:0000313" key="3">
    <source>
        <dbReference type="Proteomes" id="UP000799777"/>
    </source>
</evidence>
<sequence>LHWLTAYRILITLTILINAVVLVLLITLQLSLKDVLVATAANLLASVLARQEDLINLSFGLVAKVPSSLPLGFRKVIADFHHYGGVHIGTAISAMMWYVLFLGLNTHRSITLSRERLMTRWNWVDITTCYAFLAFILLICITSIPRLRERFHNHFERTHRFAGWASLIVLWINSGISTIVDPNHTPLYKSRSTWLLATATFFIILPWLRIRRVPIRAQAISSREVKLTFPYTNMPYTSTSRFSLSPLIEWHAFATIPSHDGFSADIIISAAGDWTKKVIAHPPSQLWMRQPAAANFLAFTPLFNSVLLVATGAGIGPMLSLLASPAIKAMLAEGKKVRIMWCVYGPHAAHWKFVLDAIKAVDLYPKIFDSKVVRPDVAFEARYLAHVNDVEAVMVVSNKKVTNEVVSEVNAHGRAAYGAVFDS</sequence>
<dbReference type="OrthoDB" id="3142841at2759"/>
<feature type="transmembrane region" description="Helical" evidence="1">
    <location>
        <begin position="296"/>
        <end position="319"/>
    </location>
</feature>
<name>A0A9P4H5S9_9PLEO</name>
<protein>
    <recommendedName>
        <fullName evidence="4">FAD-binding FR-type domain-containing protein</fullName>
    </recommendedName>
</protein>
<dbReference type="InterPro" id="IPR039261">
    <property type="entry name" value="FNR_nucleotide-bd"/>
</dbReference>
<feature type="non-terminal residue" evidence="2">
    <location>
        <position position="1"/>
    </location>
</feature>
<accession>A0A9P4H5S9</accession>
<feature type="non-terminal residue" evidence="2">
    <location>
        <position position="423"/>
    </location>
</feature>
<evidence type="ECO:0008006" key="4">
    <source>
        <dbReference type="Google" id="ProtNLM"/>
    </source>
</evidence>
<dbReference type="AlphaFoldDB" id="A0A9P4H5S9"/>